<accession>A0A4R5W611</accession>
<evidence type="ECO:0000313" key="1">
    <source>
        <dbReference type="EMBL" id="TDK68527.1"/>
    </source>
</evidence>
<sequence length="145" mass="15804">MSKTTILGSLKITAKPAKASTDPIIVRREKLLIRLQEQREIAQCFIDGKPYVAPDRQRVKINAETGEKTTETVQKRVKAWFSGSDGNMVLEVRYGNVPIEFAPGKSAIEVGKAARLVPTIETVIAAVTAGEVDLLLKGFDKPAKA</sequence>
<dbReference type="RefSeq" id="WP_133325267.1">
    <property type="nucleotide sequence ID" value="NZ_SMYL01000001.1"/>
</dbReference>
<dbReference type="Proteomes" id="UP000294829">
    <property type="component" value="Unassembled WGS sequence"/>
</dbReference>
<keyword evidence="2" id="KW-1185">Reference proteome</keyword>
<name>A0A4R5W611_9BURK</name>
<dbReference type="Pfam" id="PF20346">
    <property type="entry name" value="DUF6641"/>
    <property type="match status" value="1"/>
</dbReference>
<reference evidence="1 2" key="1">
    <citation type="submission" date="2019-03" db="EMBL/GenBank/DDBJ databases">
        <title>Sapientia aquatica gen. nov., sp. nov., isolated from a crater lake.</title>
        <authorList>
            <person name="Felfoldi T."/>
            <person name="Szabo A."/>
            <person name="Toth E."/>
            <person name="Schumann P."/>
            <person name="Keki Z."/>
            <person name="Marialigeti K."/>
            <person name="Mathe I."/>
        </authorList>
    </citation>
    <scope>NUCLEOTIDE SEQUENCE [LARGE SCALE GENOMIC DNA]</scope>
    <source>
        <strain evidence="1 2">SA-152</strain>
    </source>
</reference>
<gene>
    <name evidence="1" type="ORF">E2I14_03020</name>
</gene>
<dbReference type="EMBL" id="SMYL01000001">
    <property type="protein sequence ID" value="TDK68527.1"/>
    <property type="molecule type" value="Genomic_DNA"/>
</dbReference>
<proteinExistence type="predicted"/>
<protein>
    <submittedName>
        <fullName evidence="1">Uncharacterized protein</fullName>
    </submittedName>
</protein>
<dbReference type="OrthoDB" id="8778803at2"/>
<evidence type="ECO:0000313" key="2">
    <source>
        <dbReference type="Proteomes" id="UP000294829"/>
    </source>
</evidence>
<dbReference type="InterPro" id="IPR046581">
    <property type="entry name" value="DUF6641"/>
</dbReference>
<comment type="caution">
    <text evidence="1">The sequence shown here is derived from an EMBL/GenBank/DDBJ whole genome shotgun (WGS) entry which is preliminary data.</text>
</comment>
<dbReference type="AlphaFoldDB" id="A0A4R5W611"/>
<organism evidence="1 2">
    <name type="scientific">Sapientia aquatica</name>
    <dbReference type="NCBI Taxonomy" id="1549640"/>
    <lineage>
        <taxon>Bacteria</taxon>
        <taxon>Pseudomonadati</taxon>
        <taxon>Pseudomonadota</taxon>
        <taxon>Betaproteobacteria</taxon>
        <taxon>Burkholderiales</taxon>
        <taxon>Oxalobacteraceae</taxon>
        <taxon>Sapientia</taxon>
    </lineage>
</organism>